<dbReference type="STRING" id="1821621.A8C75_15405"/>
<sequence>MFLWLTQEVEGKPRFLSFQSPYTLLNLDNRTSMLPRLEKSGSPRALDEYLQAGTEGIMIDQNGRALYYSQYLNDTFVSFIQDQKLLDPDVVRQFDPHTPFPVETLELKASWKVVMPGESTAGFFTMPSSVYKLVNKDGVIVVDDTQPIDATLALVGFHIGGVVKDHPEMIWATFEHKDNAPDVPATFDANTLISDRDWTFYQANTPYSGCNINPAKSVELKLDEATQTLTPITQVCRRYAFGNDPNQTTQSVPTNIADVKRLNSSVLSQLSGEDVWSNYFQVGAIWFAPGATLEPNMALATDTEGGKQLLTGSLKLSNAAVETFTQSQSTMNNCFRCHNTLHRFPPNTSLDPLPGLNLNISHAFVNLYFWSQELAQQKKAGTN</sequence>
<reference evidence="2" key="1">
    <citation type="submission" date="2016-05" db="EMBL/GenBank/DDBJ databases">
        <authorList>
            <person name="Baek K."/>
            <person name="Yang S.-J."/>
        </authorList>
    </citation>
    <scope>NUCLEOTIDE SEQUENCE [LARGE SCALE GENOMIC DNA]</scope>
    <source>
        <strain evidence="2">ST58-10</strain>
    </source>
</reference>
<dbReference type="EMBL" id="CP015839">
    <property type="protein sequence ID" value="ANG65300.1"/>
    <property type="molecule type" value="Genomic_DNA"/>
</dbReference>
<evidence type="ECO:0000313" key="1">
    <source>
        <dbReference type="EMBL" id="ANG65300.1"/>
    </source>
</evidence>
<evidence type="ECO:0000313" key="2">
    <source>
        <dbReference type="Proteomes" id="UP000078070"/>
    </source>
</evidence>
<dbReference type="Proteomes" id="UP000078070">
    <property type="component" value="Chromosome"/>
</dbReference>
<dbReference type="AlphaFoldDB" id="A0A1A9F5P2"/>
<organism evidence="1 2">
    <name type="scientific">Marinobacterium aestuarii</name>
    <dbReference type="NCBI Taxonomy" id="1821621"/>
    <lineage>
        <taxon>Bacteria</taxon>
        <taxon>Pseudomonadati</taxon>
        <taxon>Pseudomonadota</taxon>
        <taxon>Gammaproteobacteria</taxon>
        <taxon>Oceanospirillales</taxon>
        <taxon>Oceanospirillaceae</taxon>
        <taxon>Marinobacterium</taxon>
    </lineage>
</organism>
<name>A0A1A9F5P2_9GAMM</name>
<proteinExistence type="predicted"/>
<keyword evidence="2" id="KW-1185">Reference proteome</keyword>
<protein>
    <recommendedName>
        <fullName evidence="3">Hydrazine synthase alpha subunit middle domain-containing protein</fullName>
    </recommendedName>
</protein>
<gene>
    <name evidence="1" type="ORF">A8C75_15405</name>
</gene>
<accession>A0A1A9F5P2</accession>
<reference evidence="1 2" key="2">
    <citation type="journal article" date="2018" name="Int. J. Syst. Evol. Microbiol.">
        <title>Marinobacterium aestuarii sp. nov., a benzene-degrading marine bacterium isolated from estuary sediment.</title>
        <authorList>
            <person name="Bae S.S."/>
            <person name="Jung J."/>
            <person name="Chung D."/>
            <person name="Baek K."/>
        </authorList>
    </citation>
    <scope>NUCLEOTIDE SEQUENCE [LARGE SCALE GENOMIC DNA]</scope>
    <source>
        <strain evidence="1 2">ST58-10</strain>
    </source>
</reference>
<evidence type="ECO:0008006" key="3">
    <source>
        <dbReference type="Google" id="ProtNLM"/>
    </source>
</evidence>
<dbReference type="KEGG" id="mars:A8C75_15405"/>